<keyword evidence="5 13" id="KW-0444">Lipid biosynthesis</keyword>
<sequence length="325" mass="37836">MKKLNVFVKQLKKLRMHTSKFSAFFERLFFEPRPLDWVLILFLSPLSFFYAFLMLLRRIFIFQKSYAIPIVSIGNLTVGGSGKTPFVIALAKQYENATIISRGYGRQSKGLVEVSRKGEILTDVFTSGDEAMLMAKSLTKASIIVSENREYAIDKAILEGAEVIFLDDGFNRVNIRKYEILLFPKTIKNYFTFPAGPFREFFLMKYWADLALYEEKDFNRVVEIENKTEKMLLVTAISNPERLNNFLPKGVINKIYLEDHAYFDEDILEKKFLELGATSLLITQKDEVKMKDFKLPLSVMKLELKIKNEILENIHEYTEEYKNAR</sequence>
<dbReference type="AlphaFoldDB" id="A0A6S6T9K0"/>
<keyword evidence="7 13" id="KW-0808">Transferase</keyword>
<dbReference type="PANTHER" id="PTHR42724">
    <property type="entry name" value="TETRAACYLDISACCHARIDE 4'-KINASE"/>
    <property type="match status" value="1"/>
</dbReference>
<evidence type="ECO:0000256" key="3">
    <source>
        <dbReference type="ARBA" id="ARBA00012071"/>
    </source>
</evidence>
<dbReference type="GO" id="GO:0005886">
    <property type="term" value="C:plasma membrane"/>
    <property type="evidence" value="ECO:0007669"/>
    <property type="project" value="TreeGrafter"/>
</dbReference>
<name>A0A6S6T9K0_9BACT</name>
<dbReference type="GO" id="GO:0005524">
    <property type="term" value="F:ATP binding"/>
    <property type="evidence" value="ECO:0007669"/>
    <property type="project" value="UniProtKB-UniRule"/>
</dbReference>
<evidence type="ECO:0000256" key="2">
    <source>
        <dbReference type="ARBA" id="ARBA00004870"/>
    </source>
</evidence>
<evidence type="ECO:0000256" key="6">
    <source>
        <dbReference type="ARBA" id="ARBA00022556"/>
    </source>
</evidence>
<evidence type="ECO:0000256" key="14">
    <source>
        <dbReference type="SAM" id="Phobius"/>
    </source>
</evidence>
<dbReference type="NCBIfam" id="TIGR00682">
    <property type="entry name" value="lpxK"/>
    <property type="match status" value="1"/>
</dbReference>
<evidence type="ECO:0000256" key="11">
    <source>
        <dbReference type="ARBA" id="ARBA00023098"/>
    </source>
</evidence>
<reference evidence="15" key="1">
    <citation type="submission" date="2020-01" db="EMBL/GenBank/DDBJ databases">
        <authorList>
            <person name="Meier V. D."/>
            <person name="Meier V D."/>
        </authorList>
    </citation>
    <scope>NUCLEOTIDE SEQUENCE</scope>
    <source>
        <strain evidence="15">HLG_WM_MAG_02</strain>
    </source>
</reference>
<evidence type="ECO:0000256" key="8">
    <source>
        <dbReference type="ARBA" id="ARBA00022741"/>
    </source>
</evidence>
<keyword evidence="8 13" id="KW-0547">Nucleotide-binding</keyword>
<evidence type="ECO:0000256" key="5">
    <source>
        <dbReference type="ARBA" id="ARBA00022516"/>
    </source>
</evidence>
<evidence type="ECO:0000256" key="1">
    <source>
        <dbReference type="ARBA" id="ARBA00002274"/>
    </source>
</evidence>
<evidence type="ECO:0000256" key="7">
    <source>
        <dbReference type="ARBA" id="ARBA00022679"/>
    </source>
</evidence>
<evidence type="ECO:0000256" key="10">
    <source>
        <dbReference type="ARBA" id="ARBA00022840"/>
    </source>
</evidence>
<dbReference type="InterPro" id="IPR003758">
    <property type="entry name" value="LpxK"/>
</dbReference>
<protein>
    <recommendedName>
        <fullName evidence="4 13">Tetraacyldisaccharide 4'-kinase</fullName>
        <ecNumber evidence="3 13">2.7.1.130</ecNumber>
    </recommendedName>
    <alternativeName>
        <fullName evidence="12 13">Lipid A 4'-kinase</fullName>
    </alternativeName>
</protein>
<comment type="pathway">
    <text evidence="2 13">Glycolipid biosynthesis; lipid IV(A) biosynthesis; lipid IV(A) from (3R)-3-hydroxytetradecanoyl-[acyl-carrier-protein] and UDP-N-acetyl-alpha-D-glucosamine: step 6/6.</text>
</comment>
<dbReference type="GO" id="GO:0009245">
    <property type="term" value="P:lipid A biosynthetic process"/>
    <property type="evidence" value="ECO:0007669"/>
    <property type="project" value="UniProtKB-UniRule"/>
</dbReference>
<keyword evidence="10 13" id="KW-0067">ATP-binding</keyword>
<organism evidence="15">
    <name type="scientific">uncultured Sulfurovum sp</name>
    <dbReference type="NCBI Taxonomy" id="269237"/>
    <lineage>
        <taxon>Bacteria</taxon>
        <taxon>Pseudomonadati</taxon>
        <taxon>Campylobacterota</taxon>
        <taxon>Epsilonproteobacteria</taxon>
        <taxon>Campylobacterales</taxon>
        <taxon>Sulfurovaceae</taxon>
        <taxon>Sulfurovum</taxon>
        <taxon>environmental samples</taxon>
    </lineage>
</organism>
<keyword evidence="9 13" id="KW-0418">Kinase</keyword>
<evidence type="ECO:0000256" key="13">
    <source>
        <dbReference type="HAMAP-Rule" id="MF_00409"/>
    </source>
</evidence>
<feature type="binding site" evidence="13">
    <location>
        <begin position="77"/>
        <end position="84"/>
    </location>
    <ligand>
        <name>ATP</name>
        <dbReference type="ChEBI" id="CHEBI:30616"/>
    </ligand>
</feature>
<dbReference type="Pfam" id="PF02606">
    <property type="entry name" value="LpxK"/>
    <property type="match status" value="1"/>
</dbReference>
<keyword evidence="11 13" id="KW-0443">Lipid metabolism</keyword>
<comment type="catalytic activity">
    <reaction evidence="13">
        <text>a lipid A disaccharide + ATP = a lipid IVA + ADP + H(+)</text>
        <dbReference type="Rhea" id="RHEA:67840"/>
        <dbReference type="ChEBI" id="CHEBI:15378"/>
        <dbReference type="ChEBI" id="CHEBI:30616"/>
        <dbReference type="ChEBI" id="CHEBI:176343"/>
        <dbReference type="ChEBI" id="CHEBI:176425"/>
        <dbReference type="ChEBI" id="CHEBI:456216"/>
        <dbReference type="EC" id="2.7.1.130"/>
    </reaction>
</comment>
<dbReference type="EC" id="2.7.1.130" evidence="3 13"/>
<comment type="function">
    <text evidence="1 13">Transfers the gamma-phosphate of ATP to the 4'-position of a tetraacyldisaccharide 1-phosphate intermediate (termed DS-1-P) to form tetraacyldisaccharide 1,4'-bis-phosphate (lipid IVA).</text>
</comment>
<evidence type="ECO:0000256" key="9">
    <source>
        <dbReference type="ARBA" id="ARBA00022777"/>
    </source>
</evidence>
<dbReference type="GO" id="GO:0009029">
    <property type="term" value="F:lipid-A 4'-kinase activity"/>
    <property type="evidence" value="ECO:0007669"/>
    <property type="project" value="UniProtKB-UniRule"/>
</dbReference>
<dbReference type="GO" id="GO:0009244">
    <property type="term" value="P:lipopolysaccharide core region biosynthetic process"/>
    <property type="evidence" value="ECO:0007669"/>
    <property type="project" value="TreeGrafter"/>
</dbReference>
<dbReference type="SUPFAM" id="SSF52540">
    <property type="entry name" value="P-loop containing nucleoside triphosphate hydrolases"/>
    <property type="match status" value="1"/>
</dbReference>
<keyword evidence="14" id="KW-0812">Transmembrane</keyword>
<evidence type="ECO:0000256" key="4">
    <source>
        <dbReference type="ARBA" id="ARBA00016436"/>
    </source>
</evidence>
<keyword evidence="14" id="KW-1133">Transmembrane helix</keyword>
<dbReference type="PANTHER" id="PTHR42724:SF1">
    <property type="entry name" value="TETRAACYLDISACCHARIDE 4'-KINASE, MITOCHONDRIAL-RELATED"/>
    <property type="match status" value="1"/>
</dbReference>
<proteinExistence type="inferred from homology"/>
<comment type="similarity">
    <text evidence="13">Belongs to the LpxK family.</text>
</comment>
<feature type="transmembrane region" description="Helical" evidence="14">
    <location>
        <begin position="37"/>
        <end position="56"/>
    </location>
</feature>
<accession>A0A6S6T9K0</accession>
<dbReference type="NCBIfam" id="NF001892">
    <property type="entry name" value="PRK00652.1-5"/>
    <property type="match status" value="1"/>
</dbReference>
<keyword evidence="14" id="KW-0472">Membrane</keyword>
<evidence type="ECO:0000256" key="12">
    <source>
        <dbReference type="ARBA" id="ARBA00029757"/>
    </source>
</evidence>
<evidence type="ECO:0000313" key="15">
    <source>
        <dbReference type="EMBL" id="CAA6817482.1"/>
    </source>
</evidence>
<gene>
    <name evidence="13" type="primary">lpxK</name>
    <name evidence="15" type="ORF">HELGO_WM18312</name>
</gene>
<dbReference type="InterPro" id="IPR027417">
    <property type="entry name" value="P-loop_NTPase"/>
</dbReference>
<keyword evidence="6 13" id="KW-0441">Lipid A biosynthesis</keyword>
<dbReference type="HAMAP" id="MF_00409">
    <property type="entry name" value="LpxK"/>
    <property type="match status" value="1"/>
</dbReference>
<dbReference type="EMBL" id="CACVAZ010000113">
    <property type="protein sequence ID" value="CAA6817482.1"/>
    <property type="molecule type" value="Genomic_DNA"/>
</dbReference>
<dbReference type="UniPathway" id="UPA00359">
    <property type="reaction ID" value="UER00482"/>
</dbReference>